<evidence type="ECO:0000256" key="7">
    <source>
        <dbReference type="ARBA" id="ARBA00022884"/>
    </source>
</evidence>
<dbReference type="InterPro" id="IPR036345">
    <property type="entry name" value="ExoRNase_PH_dom2_sf"/>
</dbReference>
<dbReference type="GO" id="GO:0005730">
    <property type="term" value="C:nucleolus"/>
    <property type="evidence" value="ECO:0007669"/>
    <property type="project" value="TreeGrafter"/>
</dbReference>
<dbReference type="GO" id="GO:0000177">
    <property type="term" value="C:cytoplasmic exosome (RNase complex)"/>
    <property type="evidence" value="ECO:0007669"/>
    <property type="project" value="TreeGrafter"/>
</dbReference>
<dbReference type="GO" id="GO:0000176">
    <property type="term" value="C:nuclear exosome (RNase complex)"/>
    <property type="evidence" value="ECO:0007669"/>
    <property type="project" value="TreeGrafter"/>
</dbReference>
<dbReference type="GO" id="GO:0034475">
    <property type="term" value="P:U4 snRNA 3'-end processing"/>
    <property type="evidence" value="ECO:0007669"/>
    <property type="project" value="TreeGrafter"/>
</dbReference>
<dbReference type="InterPro" id="IPR050080">
    <property type="entry name" value="RNase_PH"/>
</dbReference>
<dbReference type="SUPFAM" id="SSF54211">
    <property type="entry name" value="Ribosomal protein S5 domain 2-like"/>
    <property type="match status" value="1"/>
</dbReference>
<dbReference type="SUPFAM" id="SSF55666">
    <property type="entry name" value="Ribonuclease PH domain 2-like"/>
    <property type="match status" value="1"/>
</dbReference>
<feature type="domain" description="Exoribonuclease phosphorolytic" evidence="10">
    <location>
        <begin position="158"/>
        <end position="294"/>
    </location>
</feature>
<dbReference type="GO" id="GO:0003723">
    <property type="term" value="F:RNA binding"/>
    <property type="evidence" value="ECO:0007669"/>
    <property type="project" value="UniProtKB-KW"/>
</dbReference>
<dbReference type="Pfam" id="PF01138">
    <property type="entry name" value="RNase_PH"/>
    <property type="match status" value="1"/>
</dbReference>
<evidence type="ECO:0000256" key="6">
    <source>
        <dbReference type="ARBA" id="ARBA00022835"/>
    </source>
</evidence>
<dbReference type="InParanoid" id="A0A7N4NJS4"/>
<evidence type="ECO:0000256" key="5">
    <source>
        <dbReference type="ARBA" id="ARBA00022552"/>
    </source>
</evidence>
<dbReference type="PANTHER" id="PTHR11953:SF2">
    <property type="entry name" value="EXOSOME COMPLEX COMPONENT MTR3"/>
    <property type="match status" value="1"/>
</dbReference>
<dbReference type="GO" id="GO:0071028">
    <property type="term" value="P:nuclear mRNA surveillance"/>
    <property type="evidence" value="ECO:0007669"/>
    <property type="project" value="TreeGrafter"/>
</dbReference>
<evidence type="ECO:0000256" key="8">
    <source>
        <dbReference type="ARBA" id="ARBA00023242"/>
    </source>
</evidence>
<feature type="region of interest" description="Disordered" evidence="9">
    <location>
        <begin position="1"/>
        <end position="155"/>
    </location>
</feature>
<proteinExistence type="inferred from homology"/>
<protein>
    <submittedName>
        <fullName evidence="11">Exosome component 6</fullName>
    </submittedName>
</protein>
<comment type="similarity">
    <text evidence="3">Belongs to the RNase PH family.</text>
</comment>
<dbReference type="InterPro" id="IPR027408">
    <property type="entry name" value="PNPase/RNase_PH_dom_sf"/>
</dbReference>
<feature type="compositionally biased region" description="Basic and acidic residues" evidence="9">
    <location>
        <begin position="119"/>
        <end position="128"/>
    </location>
</feature>
<keyword evidence="5" id="KW-0698">rRNA processing</keyword>
<evidence type="ECO:0000256" key="2">
    <source>
        <dbReference type="ARBA" id="ARBA00004496"/>
    </source>
</evidence>
<comment type="subcellular location">
    <subcellularLocation>
        <location evidence="2">Cytoplasm</location>
    </subcellularLocation>
    <subcellularLocation>
        <location evidence="1">Nucleus</location>
    </subcellularLocation>
</comment>
<gene>
    <name evidence="11" type="primary">EXOSC6</name>
</gene>
<dbReference type="PANTHER" id="PTHR11953">
    <property type="entry name" value="EXOSOME COMPLEX COMPONENT"/>
    <property type="match status" value="1"/>
</dbReference>
<evidence type="ECO:0000256" key="1">
    <source>
        <dbReference type="ARBA" id="ARBA00004123"/>
    </source>
</evidence>
<evidence type="ECO:0000256" key="4">
    <source>
        <dbReference type="ARBA" id="ARBA00022490"/>
    </source>
</evidence>
<evidence type="ECO:0000313" key="11">
    <source>
        <dbReference type="Ensembl" id="ENSSHAP00000024135.1"/>
    </source>
</evidence>
<feature type="compositionally biased region" description="Low complexity" evidence="9">
    <location>
        <begin position="68"/>
        <end position="81"/>
    </location>
</feature>
<dbReference type="GO" id="GO:0071051">
    <property type="term" value="P:poly(A)-dependent snoRNA 3'-end processing"/>
    <property type="evidence" value="ECO:0007669"/>
    <property type="project" value="TreeGrafter"/>
</dbReference>
<sequence>MVTGFWLQPFRGHCEGPPPDRRAHGLTAAALRGAPTPAGASRHSRGSVHALGGAGRVPSAGRMRARVGRSSPPRAAGGSSAEQRSPTFGGNGEAPTPEAELRNRPAASGAAPAVPTMPGDHRRIRGPEESQPPSLYALPGQEDDDDEGAAGARDPARLRPVYARAGLLSQAKGSAYLEAGRTKVLCAVSGPRPAEGERAGAAAAGAGGRLVCDFRRAPFSGPRRRRPGGAGAGGGTEERELALAMQEALEPAVRLGRYPRAQLEVSALLLEDGGSALAAALTAASLALADAGVEMYDVVVGCALSRGAGPDAAWLLDPTRREEERAAAGITVALLPVLNQVAGLLGSGEAGEAESWAAAVRLGLEGCQRLYPVLQQCLLRAARRRGEAAGPGPTPAAAAARTPSEADAAAAAAAAAAAGADAVARDPPEDSEA</sequence>
<organism evidence="11 12">
    <name type="scientific">Sarcophilus harrisii</name>
    <name type="common">Tasmanian devil</name>
    <name type="synonym">Sarcophilus laniarius</name>
    <dbReference type="NCBI Taxonomy" id="9305"/>
    <lineage>
        <taxon>Eukaryota</taxon>
        <taxon>Metazoa</taxon>
        <taxon>Chordata</taxon>
        <taxon>Craniata</taxon>
        <taxon>Vertebrata</taxon>
        <taxon>Euteleostomi</taxon>
        <taxon>Mammalia</taxon>
        <taxon>Metatheria</taxon>
        <taxon>Dasyuromorphia</taxon>
        <taxon>Dasyuridae</taxon>
        <taxon>Sarcophilus</taxon>
    </lineage>
</organism>
<evidence type="ECO:0000259" key="10">
    <source>
        <dbReference type="Pfam" id="PF01138"/>
    </source>
</evidence>
<feature type="compositionally biased region" description="Low complexity" evidence="9">
    <location>
        <begin position="388"/>
        <end position="405"/>
    </location>
</feature>
<reference evidence="11" key="2">
    <citation type="submission" date="2025-08" db="UniProtKB">
        <authorList>
            <consortium name="Ensembl"/>
        </authorList>
    </citation>
    <scope>IDENTIFICATION</scope>
</reference>
<reference evidence="11 12" key="1">
    <citation type="journal article" date="2011" name="Proc. Natl. Acad. Sci. U.S.A.">
        <title>Genetic diversity and population structure of the endangered marsupial Sarcophilus harrisii (Tasmanian devil).</title>
        <authorList>
            <person name="Miller W."/>
            <person name="Hayes V.M."/>
            <person name="Ratan A."/>
            <person name="Petersen D.C."/>
            <person name="Wittekindt N.E."/>
            <person name="Miller J."/>
            <person name="Walenz B."/>
            <person name="Knight J."/>
            <person name="Qi J."/>
            <person name="Zhao F."/>
            <person name="Wang Q."/>
            <person name="Bedoya-Reina O.C."/>
            <person name="Katiyar N."/>
            <person name="Tomsho L.P."/>
            <person name="Kasson L.M."/>
            <person name="Hardie R.A."/>
            <person name="Woodbridge P."/>
            <person name="Tindall E.A."/>
            <person name="Bertelsen M.F."/>
            <person name="Dixon D."/>
            <person name="Pyecroft S."/>
            <person name="Helgen K.M."/>
            <person name="Lesk A.M."/>
            <person name="Pringle T.H."/>
            <person name="Patterson N."/>
            <person name="Zhang Y."/>
            <person name="Kreiss A."/>
            <person name="Woods G.M."/>
            <person name="Jones M.E."/>
            <person name="Schuster S.C."/>
        </authorList>
    </citation>
    <scope>NUCLEOTIDE SEQUENCE [LARGE SCALE GENOMIC DNA]</scope>
</reference>
<dbReference type="FunCoup" id="A0A7N4NJS4">
    <property type="interactions" value="892"/>
</dbReference>
<dbReference type="InterPro" id="IPR001247">
    <property type="entry name" value="ExoRNase_PH_dom1"/>
</dbReference>
<dbReference type="Ensembl" id="ENSSHAT00000027559.1">
    <property type="protein sequence ID" value="ENSSHAP00000024135.1"/>
    <property type="gene ID" value="ENSSHAG00000029181.1"/>
</dbReference>
<keyword evidence="7" id="KW-0694">RNA-binding</keyword>
<name>A0A7N4NJS4_SARHA</name>
<dbReference type="AlphaFoldDB" id="A0A7N4NJS4"/>
<dbReference type="Proteomes" id="UP000007648">
    <property type="component" value="Unassembled WGS sequence"/>
</dbReference>
<keyword evidence="12" id="KW-1185">Reference proteome</keyword>
<evidence type="ECO:0000256" key="3">
    <source>
        <dbReference type="ARBA" id="ARBA00006678"/>
    </source>
</evidence>
<dbReference type="GO" id="GO:0006364">
    <property type="term" value="P:rRNA processing"/>
    <property type="evidence" value="ECO:0007669"/>
    <property type="project" value="UniProtKB-KW"/>
</dbReference>
<feature type="compositionally biased region" description="Basic and acidic residues" evidence="9">
    <location>
        <begin position="12"/>
        <end position="23"/>
    </location>
</feature>
<dbReference type="InterPro" id="IPR020568">
    <property type="entry name" value="Ribosomal_Su5_D2-typ_SF"/>
</dbReference>
<evidence type="ECO:0000256" key="9">
    <source>
        <dbReference type="SAM" id="MobiDB-lite"/>
    </source>
</evidence>
<feature type="region of interest" description="Disordered" evidence="9">
    <location>
        <begin position="386"/>
        <end position="405"/>
    </location>
</feature>
<dbReference type="CDD" id="cd11371">
    <property type="entry name" value="RNase_PH_MTR3"/>
    <property type="match status" value="1"/>
</dbReference>
<evidence type="ECO:0000313" key="12">
    <source>
        <dbReference type="Proteomes" id="UP000007648"/>
    </source>
</evidence>
<reference evidence="11" key="3">
    <citation type="submission" date="2025-09" db="UniProtKB">
        <authorList>
            <consortium name="Ensembl"/>
        </authorList>
    </citation>
    <scope>IDENTIFICATION</scope>
</reference>
<keyword evidence="8" id="KW-0539">Nucleus</keyword>
<keyword evidence="4" id="KW-0963">Cytoplasm</keyword>
<dbReference type="GeneTree" id="ENSGT00940000153348"/>
<keyword evidence="6" id="KW-0271">Exosome</keyword>
<accession>A0A7N4NJS4</accession>
<dbReference type="Gene3D" id="3.30.230.70">
    <property type="entry name" value="GHMP Kinase, N-terminal domain"/>
    <property type="match status" value="1"/>
</dbReference>
<dbReference type="GO" id="GO:0016075">
    <property type="term" value="P:rRNA catabolic process"/>
    <property type="evidence" value="ECO:0007669"/>
    <property type="project" value="TreeGrafter"/>
</dbReference>